<evidence type="ECO:0000313" key="11">
    <source>
        <dbReference type="Proteomes" id="UP001218071"/>
    </source>
</evidence>
<dbReference type="NCBIfam" id="TIGR00796">
    <property type="entry name" value="livcs"/>
    <property type="match status" value="1"/>
</dbReference>
<feature type="transmembrane region" description="Helical" evidence="9">
    <location>
        <begin position="163"/>
        <end position="183"/>
    </location>
</feature>
<feature type="transmembrane region" description="Helical" evidence="9">
    <location>
        <begin position="238"/>
        <end position="262"/>
    </location>
</feature>
<dbReference type="EMBL" id="CP063194">
    <property type="protein sequence ID" value="WCZ39424.1"/>
    <property type="molecule type" value="Genomic_DNA"/>
</dbReference>
<accession>A0ABY7UM18</accession>
<dbReference type="PANTHER" id="PTHR30588:SF7">
    <property type="entry name" value="BRANCHED-CHAIN AMINO ACID CARRIER PROTEIN SAOUHSC_01411-RELATED"/>
    <property type="match status" value="1"/>
</dbReference>
<feature type="transmembrane region" description="Helical" evidence="9">
    <location>
        <begin position="203"/>
        <end position="226"/>
    </location>
</feature>
<evidence type="ECO:0000313" key="10">
    <source>
        <dbReference type="EMBL" id="WCZ39424.1"/>
    </source>
</evidence>
<evidence type="ECO:0000256" key="7">
    <source>
        <dbReference type="ARBA" id="ARBA00022989"/>
    </source>
</evidence>
<evidence type="ECO:0000256" key="6">
    <source>
        <dbReference type="ARBA" id="ARBA00022970"/>
    </source>
</evidence>
<dbReference type="PANTHER" id="PTHR30588">
    <property type="entry name" value="BRANCHED-CHAIN AMINO ACID TRANSPORT SYSTEM 2 CARRIER PROTEIN"/>
    <property type="match status" value="1"/>
</dbReference>
<keyword evidence="5 9" id="KW-0812">Transmembrane</keyword>
<evidence type="ECO:0000256" key="1">
    <source>
        <dbReference type="ARBA" id="ARBA00004651"/>
    </source>
</evidence>
<dbReference type="InterPro" id="IPR004685">
    <property type="entry name" value="Brnchd-chn_aa_trnsp_Livcs"/>
</dbReference>
<evidence type="ECO:0000256" key="9">
    <source>
        <dbReference type="SAM" id="Phobius"/>
    </source>
</evidence>
<evidence type="ECO:0000256" key="3">
    <source>
        <dbReference type="ARBA" id="ARBA00022448"/>
    </source>
</evidence>
<feature type="transmembrane region" description="Helical" evidence="9">
    <location>
        <begin position="293"/>
        <end position="314"/>
    </location>
</feature>
<comment type="subcellular location">
    <subcellularLocation>
        <location evidence="1">Cell membrane</location>
        <topology evidence="1">Multi-pass membrane protein</topology>
    </subcellularLocation>
</comment>
<keyword evidence="6" id="KW-0029">Amino-acid transport</keyword>
<keyword evidence="8 9" id="KW-0472">Membrane</keyword>
<protein>
    <submittedName>
        <fullName evidence="10">Branched-chain amino acid transport system 2 carrier protein</fullName>
    </submittedName>
</protein>
<feature type="transmembrane region" description="Helical" evidence="9">
    <location>
        <begin position="326"/>
        <end position="345"/>
    </location>
</feature>
<keyword evidence="4" id="KW-1003">Cell membrane</keyword>
<dbReference type="RefSeq" id="WP_042407103.1">
    <property type="nucleotide sequence ID" value="NZ_CBYN010000049.1"/>
</dbReference>
<dbReference type="Pfam" id="PF05525">
    <property type="entry name" value="Branch_AA_trans"/>
    <property type="match status" value="1"/>
</dbReference>
<evidence type="ECO:0000256" key="4">
    <source>
        <dbReference type="ARBA" id="ARBA00022475"/>
    </source>
</evidence>
<feature type="transmembrane region" description="Helical" evidence="9">
    <location>
        <begin position="351"/>
        <end position="372"/>
    </location>
</feature>
<keyword evidence="11" id="KW-1185">Reference proteome</keyword>
<feature type="transmembrane region" description="Helical" evidence="9">
    <location>
        <begin position="425"/>
        <end position="445"/>
    </location>
</feature>
<comment type="similarity">
    <text evidence="2">Belongs to the branched chain amino acid transporter family.</text>
</comment>
<keyword evidence="3" id="KW-0813">Transport</keyword>
<dbReference type="Proteomes" id="UP001218071">
    <property type="component" value="Chromosome"/>
</dbReference>
<feature type="transmembrane region" description="Helical" evidence="9">
    <location>
        <begin position="21"/>
        <end position="41"/>
    </location>
</feature>
<feature type="transmembrane region" description="Helical" evidence="9">
    <location>
        <begin position="384"/>
        <end position="405"/>
    </location>
</feature>
<gene>
    <name evidence="10" type="primary">brnQ</name>
    <name evidence="10" type="ORF">CJEDD_09185</name>
</gene>
<feature type="transmembrane region" description="Helical" evidence="9">
    <location>
        <begin position="53"/>
        <end position="77"/>
    </location>
</feature>
<evidence type="ECO:0000256" key="2">
    <source>
        <dbReference type="ARBA" id="ARBA00008540"/>
    </source>
</evidence>
<keyword evidence="7 9" id="KW-1133">Transmembrane helix</keyword>
<evidence type="ECO:0000256" key="8">
    <source>
        <dbReference type="ARBA" id="ARBA00023136"/>
    </source>
</evidence>
<evidence type="ECO:0000256" key="5">
    <source>
        <dbReference type="ARBA" id="ARBA00022692"/>
    </source>
</evidence>
<feature type="transmembrane region" description="Helical" evidence="9">
    <location>
        <begin position="131"/>
        <end position="151"/>
    </location>
</feature>
<proteinExistence type="inferred from homology"/>
<name>A0ABY7UM18_9CORY</name>
<organism evidence="10 11">
    <name type="scientific">Corynebacterium jeddahense</name>
    <dbReference type="NCBI Taxonomy" id="1414719"/>
    <lineage>
        <taxon>Bacteria</taxon>
        <taxon>Bacillati</taxon>
        <taxon>Actinomycetota</taxon>
        <taxon>Actinomycetes</taxon>
        <taxon>Mycobacteriales</taxon>
        <taxon>Corynebacteriaceae</taxon>
        <taxon>Corynebacterium</taxon>
    </lineage>
</organism>
<reference evidence="10 11" key="1">
    <citation type="submission" date="2020-10" db="EMBL/GenBank/DDBJ databases">
        <title>Complete genome sequence of Corynebacterium jeddahense DSM 45997, type strain of Corynebacterium jeddahense.</title>
        <authorList>
            <person name="Busche T."/>
            <person name="Kalinowski J."/>
            <person name="Ruckert C."/>
        </authorList>
    </citation>
    <scope>NUCLEOTIDE SEQUENCE [LARGE SCALE GENOMIC DNA]</scope>
    <source>
        <strain evidence="10 11">DSM 45997</strain>
    </source>
</reference>
<sequence>MGSTAVSTADGQPQHKRSTSAIVVTALALFSMFFGAGNLIFPPMLAVQAGDNFWPALFGFLATGSLLPMLAVVAIALSGSNLRDLAQRAGTAFGIVFPVLAYLSIGAFYALPRTGAVSFETAMTPLFGFDSLFASGVFNVVFFGVALLLSWNPNTIMETLGKFLTPALLVLLVIMISVAAFRWNAEPVTPSEPYDDGPFTAGLLEGYLTMDSIAALAFSIVVISTLRGRGFKEGKELVNGTITAGIGAGIMLALVYIGLGLIGRVMPGAGEFDNGAGLLAEAAHRTMGGAGQAVFSAIVLLACLTTAVGLITSTAEFFSEQFAGSYHVWAVTFAVASMIMATQGLDFVMSIAAPVIGFLYPPAITLIFLTLIEPAFRARTRFNWAFFAPLWVAVVWSAIETFISQGWAADALTPLVSWSPLFDEGLGWIVPVLVAFVVGLAIDFARPKPAMIPGTMESVEGEDLSA</sequence>
<feature type="transmembrane region" description="Helical" evidence="9">
    <location>
        <begin position="89"/>
        <end position="111"/>
    </location>
</feature>